<accession>A0AAD4J2K6</accession>
<dbReference type="InterPro" id="IPR058570">
    <property type="entry name" value="HROB_OB"/>
</dbReference>
<feature type="domain" description="Homologous recombination OB-fold protein OB-fold" evidence="2">
    <location>
        <begin position="161"/>
        <end position="246"/>
    </location>
</feature>
<protein>
    <submittedName>
        <fullName evidence="3">Nuclear localized protein</fullName>
    </submittedName>
</protein>
<evidence type="ECO:0000256" key="1">
    <source>
        <dbReference type="SAM" id="MobiDB-lite"/>
    </source>
</evidence>
<evidence type="ECO:0000313" key="3">
    <source>
        <dbReference type="EMBL" id="KAH6825784.1"/>
    </source>
</evidence>
<proteinExistence type="predicted"/>
<keyword evidence="4" id="KW-1185">Reference proteome</keyword>
<name>A0AAD4J2K6_PERFH</name>
<evidence type="ECO:0000259" key="2">
    <source>
        <dbReference type="Pfam" id="PF15072"/>
    </source>
</evidence>
<feature type="region of interest" description="Disordered" evidence="1">
    <location>
        <begin position="1"/>
        <end position="75"/>
    </location>
</feature>
<dbReference type="PANTHER" id="PTHR14523">
    <property type="entry name" value="UNCHARACTERIZED PROTEIN C17ORF53 HOMOLOG"/>
    <property type="match status" value="1"/>
</dbReference>
<dbReference type="PANTHER" id="PTHR14523:SF1">
    <property type="entry name" value="HOMOLOGOUS RECOMBINATION OB-FOLD PROTEIN"/>
    <property type="match status" value="1"/>
</dbReference>
<feature type="compositionally biased region" description="Acidic residues" evidence="1">
    <location>
        <begin position="1"/>
        <end position="15"/>
    </location>
</feature>
<dbReference type="Proteomes" id="UP001190926">
    <property type="component" value="Unassembled WGS sequence"/>
</dbReference>
<dbReference type="Pfam" id="PF15072">
    <property type="entry name" value="HROB"/>
    <property type="match status" value="1"/>
</dbReference>
<organism evidence="3 4">
    <name type="scientific">Perilla frutescens var. hirtella</name>
    <name type="common">Perilla citriodora</name>
    <name type="synonym">Perilla setoyensis</name>
    <dbReference type="NCBI Taxonomy" id="608512"/>
    <lineage>
        <taxon>Eukaryota</taxon>
        <taxon>Viridiplantae</taxon>
        <taxon>Streptophyta</taxon>
        <taxon>Embryophyta</taxon>
        <taxon>Tracheophyta</taxon>
        <taxon>Spermatophyta</taxon>
        <taxon>Magnoliopsida</taxon>
        <taxon>eudicotyledons</taxon>
        <taxon>Gunneridae</taxon>
        <taxon>Pentapetalae</taxon>
        <taxon>asterids</taxon>
        <taxon>lamiids</taxon>
        <taxon>Lamiales</taxon>
        <taxon>Lamiaceae</taxon>
        <taxon>Nepetoideae</taxon>
        <taxon>Elsholtzieae</taxon>
        <taxon>Perilla</taxon>
    </lineage>
</organism>
<sequence length="437" mass="47477">MEMEPWEALDLDDSDLPSLLRPCKQRRSKSPATTTAAAENSLSQPPPSQPPLENHAQQLQQPLPPSSSGRVAIPGPAGAVHAAMLRKNLDYENNNYSNHQTGNDGVLSTQEYIRKAMDDTAEFDDDFSRHPWLSALQFLGAEDGLIPTTPINSIKKCCNGDKVVQVVAVVKSCTPNGLGGLSVSLKDPTGTIGATIHHKVLSQSEFGKELTIGAVLILQEVAIFAPVKSAHYLNVTLRNVAKVFCQSKDSASKLYKSAYPVQYADPGSCQKAQAVEKISSVQNVMCDDTERTQSTRTVNSRNSVIQRLNISTGSTQSNKRDSTNTTVAKRGYNNLSQHAGNEGPEDTIRTRIIGNDQEFVNGTNRGAKGGNLEGNLLKDTDNMTNSLAETTGEIARGTNEVQTQRQPLMSKTTPPEWTDEQLDELFVGDEDDLSLVR</sequence>
<evidence type="ECO:0000313" key="4">
    <source>
        <dbReference type="Proteomes" id="UP001190926"/>
    </source>
</evidence>
<dbReference type="EMBL" id="SDAM02000172">
    <property type="protein sequence ID" value="KAH6825784.1"/>
    <property type="molecule type" value="Genomic_DNA"/>
</dbReference>
<dbReference type="InterPro" id="IPR028045">
    <property type="entry name" value="HROB"/>
</dbReference>
<dbReference type="GO" id="GO:0000725">
    <property type="term" value="P:recombinational repair"/>
    <property type="evidence" value="ECO:0007669"/>
    <property type="project" value="InterPro"/>
</dbReference>
<feature type="compositionally biased region" description="Polar residues" evidence="1">
    <location>
        <begin position="30"/>
        <end position="40"/>
    </location>
</feature>
<comment type="caution">
    <text evidence="3">The sequence shown here is derived from an EMBL/GenBank/DDBJ whole genome shotgun (WGS) entry which is preliminary data.</text>
</comment>
<reference evidence="3 4" key="1">
    <citation type="journal article" date="2021" name="Nat. Commun.">
        <title>Incipient diploidization of the medicinal plant Perilla within 10,000 years.</title>
        <authorList>
            <person name="Zhang Y."/>
            <person name="Shen Q."/>
            <person name="Leng L."/>
            <person name="Zhang D."/>
            <person name="Chen S."/>
            <person name="Shi Y."/>
            <person name="Ning Z."/>
            <person name="Chen S."/>
        </authorList>
    </citation>
    <scope>NUCLEOTIDE SEQUENCE [LARGE SCALE GENOMIC DNA]</scope>
    <source>
        <strain evidence="4">cv. PC099</strain>
    </source>
</reference>
<dbReference type="AlphaFoldDB" id="A0AAD4J2K6"/>
<gene>
    <name evidence="3" type="ORF">C2S53_018480</name>
</gene>